<name>A0A1T4MGY1_9FIRM</name>
<accession>A0A1T4MGY1</accession>
<evidence type="ECO:0000313" key="2">
    <source>
        <dbReference type="EMBL" id="SJZ66111.1"/>
    </source>
</evidence>
<dbReference type="RefSeq" id="WP_078711656.1">
    <property type="nucleotide sequence ID" value="NZ_FUWY01000003.1"/>
</dbReference>
<evidence type="ECO:0000256" key="1">
    <source>
        <dbReference type="SAM" id="Phobius"/>
    </source>
</evidence>
<proteinExistence type="predicted"/>
<dbReference type="STRING" id="118967.SAMN02745191_1245"/>
<dbReference type="EMBL" id="FUWY01000003">
    <property type="protein sequence ID" value="SJZ66111.1"/>
    <property type="molecule type" value="Genomic_DNA"/>
</dbReference>
<reference evidence="3" key="1">
    <citation type="submission" date="2017-02" db="EMBL/GenBank/DDBJ databases">
        <authorList>
            <person name="Varghese N."/>
            <person name="Submissions S."/>
        </authorList>
    </citation>
    <scope>NUCLEOTIDE SEQUENCE [LARGE SCALE GENOMIC DNA]</scope>
    <source>
        <strain evidence="3">ATCC 25662</strain>
    </source>
</reference>
<feature type="transmembrane region" description="Helical" evidence="1">
    <location>
        <begin position="98"/>
        <end position="120"/>
    </location>
</feature>
<feature type="transmembrane region" description="Helical" evidence="1">
    <location>
        <begin position="126"/>
        <end position="147"/>
    </location>
</feature>
<protein>
    <submittedName>
        <fullName evidence="2">Uncharacterized protein</fullName>
    </submittedName>
</protein>
<dbReference type="OrthoDB" id="7059227at2"/>
<keyword evidence="1" id="KW-1133">Transmembrane helix</keyword>
<dbReference type="Proteomes" id="UP000243297">
    <property type="component" value="Unassembled WGS sequence"/>
</dbReference>
<organism evidence="2 3">
    <name type="scientific">Anaerorhabdus furcosa</name>
    <dbReference type="NCBI Taxonomy" id="118967"/>
    <lineage>
        <taxon>Bacteria</taxon>
        <taxon>Bacillati</taxon>
        <taxon>Bacillota</taxon>
        <taxon>Erysipelotrichia</taxon>
        <taxon>Erysipelotrichales</taxon>
        <taxon>Erysipelotrichaceae</taxon>
        <taxon>Anaerorhabdus</taxon>
    </lineage>
</organism>
<sequence length="304" mass="34967">MKDTLMKYGVILSKRYSRRQKNVFLSEVVEELKAYDKPLEIKKKKDILSKGIHCIVGDISNADKVVIAAYDTPSKAYFFNVDYYPFHINKNIKSEKKILISQLSLSLLLSIPFLVYAFIFKNLSQLQILYLGFITIVMLLMAAKILYGNANKINMNRNSASVALLIELAKLKYETNTAFILVDNAVASFKGYREIDDFIKKDAKVMILDSLAYGEQLVCVHKKKINVDKIKNNKELDIYERIYENTDTNTILDSSKNVIYVGSGSLRDNQFVVKNIRTKEDYHVNVERLEKIKDVLVNYLEDKA</sequence>
<keyword evidence="3" id="KW-1185">Reference proteome</keyword>
<keyword evidence="1" id="KW-0812">Transmembrane</keyword>
<evidence type="ECO:0000313" key="3">
    <source>
        <dbReference type="Proteomes" id="UP000243297"/>
    </source>
</evidence>
<keyword evidence="1" id="KW-0472">Membrane</keyword>
<gene>
    <name evidence="2" type="ORF">SAMN02745191_1245</name>
</gene>
<dbReference type="AlphaFoldDB" id="A0A1T4MGY1"/>